<name>A0AAD1ZV84_9LAMI</name>
<dbReference type="InterPro" id="IPR001202">
    <property type="entry name" value="WW_dom"/>
</dbReference>
<evidence type="ECO:0000259" key="4">
    <source>
        <dbReference type="PROSITE" id="PS50020"/>
    </source>
</evidence>
<dbReference type="AlphaFoldDB" id="A0AAD1ZV84"/>
<dbReference type="SUPFAM" id="SSF51045">
    <property type="entry name" value="WW domain"/>
    <property type="match status" value="1"/>
</dbReference>
<evidence type="ECO:0000256" key="2">
    <source>
        <dbReference type="ARBA" id="ARBA00022490"/>
    </source>
</evidence>
<evidence type="ECO:0000313" key="6">
    <source>
        <dbReference type="Proteomes" id="UP000834106"/>
    </source>
</evidence>
<accession>A0AAD1ZV84</accession>
<feature type="region of interest" description="Disordered" evidence="3">
    <location>
        <begin position="1"/>
        <end position="37"/>
    </location>
</feature>
<dbReference type="GO" id="GO:0005737">
    <property type="term" value="C:cytoplasm"/>
    <property type="evidence" value="ECO:0007669"/>
    <property type="project" value="UniProtKB-SubCell"/>
</dbReference>
<keyword evidence="2" id="KW-0963">Cytoplasm</keyword>
<dbReference type="Pfam" id="PF00397">
    <property type="entry name" value="WW"/>
    <property type="match status" value="1"/>
</dbReference>
<reference evidence="5" key="1">
    <citation type="submission" date="2023-05" db="EMBL/GenBank/DDBJ databases">
        <authorList>
            <person name="Huff M."/>
        </authorList>
    </citation>
    <scope>NUCLEOTIDE SEQUENCE</scope>
</reference>
<evidence type="ECO:0000256" key="1">
    <source>
        <dbReference type="ARBA" id="ARBA00004496"/>
    </source>
</evidence>
<dbReference type="CDD" id="cd00201">
    <property type="entry name" value="WW"/>
    <property type="match status" value="1"/>
</dbReference>
<gene>
    <name evidence="5" type="ORF">FPE_LOCUS23820</name>
</gene>
<dbReference type="EMBL" id="OU503049">
    <property type="protein sequence ID" value="CAI9776390.1"/>
    <property type="molecule type" value="Genomic_DNA"/>
</dbReference>
<dbReference type="SMART" id="SM00456">
    <property type="entry name" value="WW"/>
    <property type="match status" value="1"/>
</dbReference>
<feature type="domain" description="WW" evidence="4">
    <location>
        <begin position="43"/>
        <end position="77"/>
    </location>
</feature>
<evidence type="ECO:0000313" key="5">
    <source>
        <dbReference type="EMBL" id="CAI9776390.1"/>
    </source>
</evidence>
<dbReference type="InterPro" id="IPR051105">
    <property type="entry name" value="WWC/KIBRA_Hippo_Reg"/>
</dbReference>
<dbReference type="PANTHER" id="PTHR14791">
    <property type="entry name" value="BOMB/KIRA PROTEINS"/>
    <property type="match status" value="1"/>
</dbReference>
<organism evidence="5 6">
    <name type="scientific">Fraxinus pennsylvanica</name>
    <dbReference type="NCBI Taxonomy" id="56036"/>
    <lineage>
        <taxon>Eukaryota</taxon>
        <taxon>Viridiplantae</taxon>
        <taxon>Streptophyta</taxon>
        <taxon>Embryophyta</taxon>
        <taxon>Tracheophyta</taxon>
        <taxon>Spermatophyta</taxon>
        <taxon>Magnoliopsida</taxon>
        <taxon>eudicotyledons</taxon>
        <taxon>Gunneridae</taxon>
        <taxon>Pentapetalae</taxon>
        <taxon>asterids</taxon>
        <taxon>lamiids</taxon>
        <taxon>Lamiales</taxon>
        <taxon>Oleaceae</taxon>
        <taxon>Oleeae</taxon>
        <taxon>Fraxinus</taxon>
    </lineage>
</organism>
<dbReference type="InterPro" id="IPR036020">
    <property type="entry name" value="WW_dom_sf"/>
</dbReference>
<keyword evidence="6" id="KW-1185">Reference proteome</keyword>
<dbReference type="PANTHER" id="PTHR14791:SF39">
    <property type="entry name" value="OS12G0233100 PROTEIN"/>
    <property type="match status" value="1"/>
</dbReference>
<evidence type="ECO:0000256" key="3">
    <source>
        <dbReference type="SAM" id="MobiDB-lite"/>
    </source>
</evidence>
<dbReference type="Gene3D" id="2.20.70.10">
    <property type="match status" value="1"/>
</dbReference>
<dbReference type="PROSITE" id="PS50020">
    <property type="entry name" value="WW_DOMAIN_2"/>
    <property type="match status" value="1"/>
</dbReference>
<protein>
    <recommendedName>
        <fullName evidence="4">WW domain-containing protein</fullName>
    </recommendedName>
</protein>
<proteinExistence type="predicted"/>
<dbReference type="Proteomes" id="UP000834106">
    <property type="component" value="Chromosome 14"/>
</dbReference>
<comment type="subcellular location">
    <subcellularLocation>
        <location evidence="1">Cytoplasm</location>
    </subcellularLocation>
</comment>
<sequence length="169" mass="18978">MEFTELSLAPNYESFDPSDHASLPTKRKGMNAESPSVDLQLKDPLPLDWEQCLDLESGRMYYLNRETSIKTWNRPKEQMLDLELNISSCNEEHNNWGSDNQQEMIEKQQNSSSSGSSMIALACSNCNLLVILSRTSPSCPNCKYVHSFATSPQALPNSPFSSSYCNLSL</sequence>